<organism evidence="2 3">
    <name type="scientific">Plectosphaerella cucumerina</name>
    <dbReference type="NCBI Taxonomy" id="40658"/>
    <lineage>
        <taxon>Eukaryota</taxon>
        <taxon>Fungi</taxon>
        <taxon>Dikarya</taxon>
        <taxon>Ascomycota</taxon>
        <taxon>Pezizomycotina</taxon>
        <taxon>Sordariomycetes</taxon>
        <taxon>Hypocreomycetidae</taxon>
        <taxon>Glomerellales</taxon>
        <taxon>Plectosphaerellaceae</taxon>
        <taxon>Plectosphaerella</taxon>
    </lineage>
</organism>
<evidence type="ECO:0000313" key="2">
    <source>
        <dbReference type="EMBL" id="KAH7359421.1"/>
    </source>
</evidence>
<keyword evidence="3" id="KW-1185">Reference proteome</keyword>
<feature type="chain" id="PRO_5035474522" evidence="1">
    <location>
        <begin position="21"/>
        <end position="215"/>
    </location>
</feature>
<feature type="signal peptide" evidence="1">
    <location>
        <begin position="1"/>
        <end position="20"/>
    </location>
</feature>
<reference evidence="2" key="1">
    <citation type="journal article" date="2021" name="Nat. Commun.">
        <title>Genetic determinants of endophytism in the Arabidopsis root mycobiome.</title>
        <authorList>
            <person name="Mesny F."/>
            <person name="Miyauchi S."/>
            <person name="Thiergart T."/>
            <person name="Pickel B."/>
            <person name="Atanasova L."/>
            <person name="Karlsson M."/>
            <person name="Huettel B."/>
            <person name="Barry K.W."/>
            <person name="Haridas S."/>
            <person name="Chen C."/>
            <person name="Bauer D."/>
            <person name="Andreopoulos W."/>
            <person name="Pangilinan J."/>
            <person name="LaButti K."/>
            <person name="Riley R."/>
            <person name="Lipzen A."/>
            <person name="Clum A."/>
            <person name="Drula E."/>
            <person name="Henrissat B."/>
            <person name="Kohler A."/>
            <person name="Grigoriev I.V."/>
            <person name="Martin F.M."/>
            <person name="Hacquard S."/>
        </authorList>
    </citation>
    <scope>NUCLEOTIDE SEQUENCE</scope>
    <source>
        <strain evidence="2">MPI-CAGE-AT-0016</strain>
    </source>
</reference>
<evidence type="ECO:0000313" key="3">
    <source>
        <dbReference type="Proteomes" id="UP000813385"/>
    </source>
</evidence>
<keyword evidence="1" id="KW-0732">Signal</keyword>
<name>A0A8K0X2M2_9PEZI</name>
<dbReference type="EMBL" id="JAGPXD010000004">
    <property type="protein sequence ID" value="KAH7359421.1"/>
    <property type="molecule type" value="Genomic_DNA"/>
</dbReference>
<dbReference type="AlphaFoldDB" id="A0A8K0X2M2"/>
<dbReference type="Proteomes" id="UP000813385">
    <property type="component" value="Unassembled WGS sequence"/>
</dbReference>
<protein>
    <submittedName>
        <fullName evidence="2">Uncharacterized protein</fullName>
    </submittedName>
</protein>
<evidence type="ECO:0000256" key="1">
    <source>
        <dbReference type="SAM" id="SignalP"/>
    </source>
</evidence>
<gene>
    <name evidence="2" type="ORF">B0T11DRAFT_300304</name>
</gene>
<comment type="caution">
    <text evidence="2">The sequence shown here is derived from an EMBL/GenBank/DDBJ whole genome shotgun (WGS) entry which is preliminary data.</text>
</comment>
<proteinExistence type="predicted"/>
<accession>A0A8K0X2M2</accession>
<dbReference type="OrthoDB" id="5241602at2759"/>
<sequence length="215" mass="22493">MVYYLQKLLLMAAAASLTLAAHPVEDVAKGCGVTPEVFDQLLNSSSVADFDIGQVAGLLGEPVEVINSWSEDSREFLFNELSRGAKDSLALIDPEQEIGKRQFADDDKLDKRQSPNAQIYRDQESVFVRVHNARMRSANTSCFANVPCGTCGAAASLVGVAGIATCTVIGVEAEAVVIGTTAGSATPAVWVAYVGCVAKVSAEVATLVGACHAAL</sequence>